<dbReference type="PANTHER" id="PTHR20932">
    <property type="entry name" value="LYSM AND PUTATIVE PEPTIDOGLYCAN-BINDING DOMAIN-CONTAINING PROTEIN"/>
    <property type="match status" value="1"/>
</dbReference>
<organism evidence="3 4">
    <name type="scientific">Ceratodon purpureus</name>
    <name type="common">Fire moss</name>
    <name type="synonym">Dicranum purpureum</name>
    <dbReference type="NCBI Taxonomy" id="3225"/>
    <lineage>
        <taxon>Eukaryota</taxon>
        <taxon>Viridiplantae</taxon>
        <taxon>Streptophyta</taxon>
        <taxon>Embryophyta</taxon>
        <taxon>Bryophyta</taxon>
        <taxon>Bryophytina</taxon>
        <taxon>Bryopsida</taxon>
        <taxon>Dicranidae</taxon>
        <taxon>Pseudoditrichales</taxon>
        <taxon>Ditrichaceae</taxon>
        <taxon>Ceratodon</taxon>
    </lineage>
</organism>
<evidence type="ECO:0000259" key="2">
    <source>
        <dbReference type="PROSITE" id="PS51782"/>
    </source>
</evidence>
<name>A0A8T0H924_CERPU</name>
<dbReference type="EMBL" id="CM026428">
    <property type="protein sequence ID" value="KAG0567197.1"/>
    <property type="molecule type" value="Genomic_DNA"/>
</dbReference>
<evidence type="ECO:0000313" key="3">
    <source>
        <dbReference type="EMBL" id="KAG0567197.1"/>
    </source>
</evidence>
<reference evidence="3" key="1">
    <citation type="submission" date="2020-06" db="EMBL/GenBank/DDBJ databases">
        <title>WGS assembly of Ceratodon purpureus strain R40.</title>
        <authorList>
            <person name="Carey S.B."/>
            <person name="Jenkins J."/>
            <person name="Shu S."/>
            <person name="Lovell J.T."/>
            <person name="Sreedasyam A."/>
            <person name="Maumus F."/>
            <person name="Tiley G.P."/>
            <person name="Fernandez-Pozo N."/>
            <person name="Barry K."/>
            <person name="Chen C."/>
            <person name="Wang M."/>
            <person name="Lipzen A."/>
            <person name="Daum C."/>
            <person name="Saski C.A."/>
            <person name="Payton A.C."/>
            <person name="Mcbreen J.C."/>
            <person name="Conrad R.E."/>
            <person name="Kollar L.M."/>
            <person name="Olsson S."/>
            <person name="Huttunen S."/>
            <person name="Landis J.B."/>
            <person name="Wickett N.J."/>
            <person name="Johnson M.G."/>
            <person name="Rensing S.A."/>
            <person name="Grimwood J."/>
            <person name="Schmutz J."/>
            <person name="Mcdaniel S.F."/>
        </authorList>
    </citation>
    <scope>NUCLEOTIDE SEQUENCE</scope>
    <source>
        <strain evidence="3">R40</strain>
    </source>
</reference>
<feature type="compositionally biased region" description="Polar residues" evidence="1">
    <location>
        <begin position="275"/>
        <end position="293"/>
    </location>
</feature>
<proteinExistence type="predicted"/>
<dbReference type="SMART" id="SM00257">
    <property type="entry name" value="LysM"/>
    <property type="match status" value="1"/>
</dbReference>
<dbReference type="PANTHER" id="PTHR20932:SF36">
    <property type="entry name" value="OS03G0110600 PROTEIN"/>
    <property type="match status" value="1"/>
</dbReference>
<dbReference type="OrthoDB" id="538216at2759"/>
<feature type="compositionally biased region" description="Basic and acidic residues" evidence="1">
    <location>
        <begin position="180"/>
        <end position="192"/>
    </location>
</feature>
<feature type="region of interest" description="Disordered" evidence="1">
    <location>
        <begin position="151"/>
        <end position="211"/>
    </location>
</feature>
<accession>A0A8T0H924</accession>
<dbReference type="InterPro" id="IPR018392">
    <property type="entry name" value="LysM"/>
</dbReference>
<keyword evidence="4" id="KW-1185">Reference proteome</keyword>
<gene>
    <name evidence="3" type="ORF">KC19_7G118000</name>
</gene>
<feature type="compositionally biased region" description="Polar residues" evidence="1">
    <location>
        <begin position="12"/>
        <end position="22"/>
    </location>
</feature>
<evidence type="ECO:0000313" key="4">
    <source>
        <dbReference type="Proteomes" id="UP000822688"/>
    </source>
</evidence>
<feature type="region of interest" description="Disordered" evidence="1">
    <location>
        <begin position="97"/>
        <end position="116"/>
    </location>
</feature>
<dbReference type="CDD" id="cd00118">
    <property type="entry name" value="LysM"/>
    <property type="match status" value="1"/>
</dbReference>
<dbReference type="InterPro" id="IPR045030">
    <property type="entry name" value="LYSM1-4"/>
</dbReference>
<sequence>MPSPSYMADRSPSCSDASTSGSAGHIEHTVSKLDTLAGVAIKYGVEVADVKRLNGLTTDLQMFALKTLRIPTPGRHPPSTATTDPGHSRWEIPTAHSSLHRVRSQDSILSHNGGDKTQRSAAMDLLRGYYGLPASRNQGEGTELATFSFDNENADDEPFSPMFRPSDTANSRRLSSGDYRTSRFDQSRETRNSSDPSSTAAGILMKPSRDPLDIGEKFGEIEVVTETDLHIKDRPVRRRARGDSTVFGSFSDDIFDVSERANITEKVSAPRSKDSNSNLPYNRQGTPVATNGWHNAGEGTLGSSGVKTIGAALFGGKGAVEGLISKVLQSTVPEGGKSSSGAAPTSTGTPSVLEGITQVYRRAKAALD</sequence>
<feature type="region of interest" description="Disordered" evidence="1">
    <location>
        <begin position="333"/>
        <end position="354"/>
    </location>
</feature>
<protein>
    <recommendedName>
        <fullName evidence="2">LysM domain-containing protein</fullName>
    </recommendedName>
</protein>
<evidence type="ECO:0000256" key="1">
    <source>
        <dbReference type="SAM" id="MobiDB-lite"/>
    </source>
</evidence>
<feature type="domain" description="LysM" evidence="2">
    <location>
        <begin position="26"/>
        <end position="70"/>
    </location>
</feature>
<dbReference type="Pfam" id="PF01476">
    <property type="entry name" value="LysM"/>
    <property type="match status" value="1"/>
</dbReference>
<dbReference type="InterPro" id="IPR036779">
    <property type="entry name" value="LysM_dom_sf"/>
</dbReference>
<dbReference type="AlphaFoldDB" id="A0A8T0H924"/>
<dbReference type="Gene3D" id="3.10.350.10">
    <property type="entry name" value="LysM domain"/>
    <property type="match status" value="1"/>
</dbReference>
<dbReference type="Proteomes" id="UP000822688">
    <property type="component" value="Chromosome 7"/>
</dbReference>
<feature type="compositionally biased region" description="Low complexity" evidence="1">
    <location>
        <begin position="339"/>
        <end position="351"/>
    </location>
</feature>
<dbReference type="PROSITE" id="PS51782">
    <property type="entry name" value="LYSM"/>
    <property type="match status" value="1"/>
</dbReference>
<feature type="region of interest" description="Disordered" evidence="1">
    <location>
        <begin position="1"/>
        <end position="23"/>
    </location>
</feature>
<comment type="caution">
    <text evidence="3">The sequence shown here is derived from an EMBL/GenBank/DDBJ whole genome shotgun (WGS) entry which is preliminary data.</text>
</comment>
<feature type="region of interest" description="Disordered" evidence="1">
    <location>
        <begin position="265"/>
        <end position="293"/>
    </location>
</feature>